<organism evidence="5 6">
    <name type="scientific">Williamwhitmania taraxaci</name>
    <dbReference type="NCBI Taxonomy" id="1640674"/>
    <lineage>
        <taxon>Bacteria</taxon>
        <taxon>Pseudomonadati</taxon>
        <taxon>Bacteroidota</taxon>
        <taxon>Bacteroidia</taxon>
        <taxon>Bacteroidales</taxon>
        <taxon>Williamwhitmaniaceae</taxon>
        <taxon>Williamwhitmania</taxon>
    </lineage>
</organism>
<keyword evidence="6" id="KW-1185">Reference proteome</keyword>
<evidence type="ECO:0000256" key="3">
    <source>
        <dbReference type="ARBA" id="ARBA00022801"/>
    </source>
</evidence>
<dbReference type="Pfam" id="PF01934">
    <property type="entry name" value="HepT-like"/>
    <property type="match status" value="1"/>
</dbReference>
<dbReference type="InterPro" id="IPR008201">
    <property type="entry name" value="HepT-like"/>
</dbReference>
<dbReference type="Gene3D" id="1.20.120.580">
    <property type="entry name" value="bsu32300-like"/>
    <property type="match status" value="1"/>
</dbReference>
<evidence type="ECO:0000256" key="4">
    <source>
        <dbReference type="ARBA" id="ARBA00024207"/>
    </source>
</evidence>
<protein>
    <submittedName>
        <fullName evidence="5">Uncharacterized conserved protein YutE, UPF0331/DUF86 family</fullName>
    </submittedName>
</protein>
<dbReference type="PANTHER" id="PTHR33397:SF3">
    <property type="entry name" value="MRNA NUCLEASE HEPT"/>
    <property type="match status" value="1"/>
</dbReference>
<dbReference type="RefSeq" id="WP_212590592.1">
    <property type="nucleotide sequence ID" value="NZ_FMYP01000141.1"/>
</dbReference>
<reference evidence="5 6" key="1">
    <citation type="submission" date="2016-09" db="EMBL/GenBank/DDBJ databases">
        <authorList>
            <person name="Capua I."/>
            <person name="De Benedictis P."/>
            <person name="Joannis T."/>
            <person name="Lombin L.H."/>
            <person name="Cattoli G."/>
        </authorList>
    </citation>
    <scope>NUCLEOTIDE SEQUENCE [LARGE SCALE GENOMIC DNA]</scope>
    <source>
        <strain evidence="5 6">A7P-90m</strain>
    </source>
</reference>
<dbReference type="PANTHER" id="PTHR33397">
    <property type="entry name" value="UPF0331 PROTEIN YUTE"/>
    <property type="match status" value="1"/>
</dbReference>
<evidence type="ECO:0000256" key="2">
    <source>
        <dbReference type="ARBA" id="ARBA00022722"/>
    </source>
</evidence>
<dbReference type="GO" id="GO:0004540">
    <property type="term" value="F:RNA nuclease activity"/>
    <property type="evidence" value="ECO:0007669"/>
    <property type="project" value="InterPro"/>
</dbReference>
<proteinExistence type="inferred from homology"/>
<dbReference type="GO" id="GO:0016787">
    <property type="term" value="F:hydrolase activity"/>
    <property type="evidence" value="ECO:0007669"/>
    <property type="project" value="UniProtKB-KW"/>
</dbReference>
<dbReference type="InterPro" id="IPR037038">
    <property type="entry name" value="HepT-like_sf"/>
</dbReference>
<dbReference type="NCBIfam" id="NF047751">
    <property type="entry name" value="HepT_toxin"/>
    <property type="match status" value="1"/>
</dbReference>
<dbReference type="STRING" id="1640674.SAMN05216323_11413"/>
<evidence type="ECO:0000313" key="5">
    <source>
        <dbReference type="EMBL" id="SDD33746.1"/>
    </source>
</evidence>
<dbReference type="EMBL" id="FMYP01000141">
    <property type="protein sequence ID" value="SDD33746.1"/>
    <property type="molecule type" value="Genomic_DNA"/>
</dbReference>
<comment type="similarity">
    <text evidence="4">Belongs to the HepT RNase toxin family.</text>
</comment>
<keyword evidence="2" id="KW-0540">Nuclease</keyword>
<keyword evidence="3" id="KW-0378">Hydrolase</keyword>
<dbReference type="GO" id="GO:0110001">
    <property type="term" value="C:toxin-antitoxin complex"/>
    <property type="evidence" value="ECO:0007669"/>
    <property type="project" value="InterPro"/>
</dbReference>
<evidence type="ECO:0000313" key="6">
    <source>
        <dbReference type="Proteomes" id="UP000199452"/>
    </source>
</evidence>
<dbReference type="SUPFAM" id="SSF81593">
    <property type="entry name" value="Nucleotidyltransferase substrate binding subunit/domain"/>
    <property type="match status" value="1"/>
</dbReference>
<accession>A0A1G6TZ80</accession>
<sequence length="134" mass="15594">MDNTLLNKSETLSKCLKRIEDEYREHEHDFTVNFTVQDAIMLNLERAIQACIDAGAHIIRKQNLGIPQANREVFQMLFEHGYISNELSLSLQQMVGFRNILVHDYKRINLDIVVTIIKEKVADIDKFRHVLLSV</sequence>
<dbReference type="AlphaFoldDB" id="A0A1G6TZ80"/>
<keyword evidence="1" id="KW-1277">Toxin-antitoxin system</keyword>
<gene>
    <name evidence="5" type="ORF">SAMN05216323_11413</name>
</gene>
<dbReference type="Proteomes" id="UP000199452">
    <property type="component" value="Unassembled WGS sequence"/>
</dbReference>
<name>A0A1G6TZ80_9BACT</name>
<evidence type="ECO:0000256" key="1">
    <source>
        <dbReference type="ARBA" id="ARBA00022649"/>
    </source>
</evidence>
<dbReference type="InterPro" id="IPR052379">
    <property type="entry name" value="Type_VII_TA_RNase"/>
</dbReference>